<evidence type="ECO:0008006" key="3">
    <source>
        <dbReference type="Google" id="ProtNLM"/>
    </source>
</evidence>
<dbReference type="PANTHER" id="PTHR28037">
    <property type="entry name" value="ALCOHOL O-ACETYLTRANSFERASE 1-RELATED"/>
    <property type="match status" value="1"/>
</dbReference>
<dbReference type="SUPFAM" id="SSF52777">
    <property type="entry name" value="CoA-dependent acyltransferases"/>
    <property type="match status" value="1"/>
</dbReference>
<dbReference type="PANTHER" id="PTHR28037:SF1">
    <property type="entry name" value="ALCOHOL O-ACETYLTRANSFERASE 1-RELATED"/>
    <property type="match status" value="1"/>
</dbReference>
<keyword evidence="2" id="KW-1185">Reference proteome</keyword>
<evidence type="ECO:0000313" key="2">
    <source>
        <dbReference type="Proteomes" id="UP001381693"/>
    </source>
</evidence>
<sequence>MSTSSNGVKWLWEAEKYVQDYHEAFLKGTRMGLFEITFNTDVPIQHNQFHQVLQHLIRKSPPLQICLQNRDGTPWLSQPSDLEIDFEVMDTDAPIREVIYQSFRDGYPGPKFTQWKTKLIPRSPDTPCPLPEVKEKFPYQYDLMFTGHHGWMDGIDAVQLLSAMMLILNDVIGGKEVSDEVLGSFSRNIELLKISEKIKKNFELYPDRFEEVKRTLPKCDRKPYLFQAFPPPKVPNPTSKHITRVIDAEILKNFLEKSKEAGVTFNTSFMGVIIAAIVEMVKQKGVVHDTYTIASILQANLRRYLKPSCSHHVFGLYSSLMSYTLNVDKNVMDSFWNHCRTINTELKQLLKQGFPLEQRVCRELVEVDLPATDYQTIVRPAVHDFSITNLGDVSQFIPSVTEHVQLTNVASLNFIHNFVHSNFHEIATFRGRSYYTLTYATNYFTDETAHLLIDTVISVLKIMSK</sequence>
<reference evidence="1 2" key="1">
    <citation type="submission" date="2023-11" db="EMBL/GenBank/DDBJ databases">
        <title>Halocaridina rubra genome assembly.</title>
        <authorList>
            <person name="Smith C."/>
        </authorList>
    </citation>
    <scope>NUCLEOTIDE SEQUENCE [LARGE SCALE GENOMIC DNA]</scope>
    <source>
        <strain evidence="1">EP-1</strain>
        <tissue evidence="1">Whole</tissue>
    </source>
</reference>
<dbReference type="InterPro" id="IPR052058">
    <property type="entry name" value="Alcohol_O-acetyltransferase"/>
</dbReference>
<organism evidence="1 2">
    <name type="scientific">Halocaridina rubra</name>
    <name type="common">Hawaiian red shrimp</name>
    <dbReference type="NCBI Taxonomy" id="373956"/>
    <lineage>
        <taxon>Eukaryota</taxon>
        <taxon>Metazoa</taxon>
        <taxon>Ecdysozoa</taxon>
        <taxon>Arthropoda</taxon>
        <taxon>Crustacea</taxon>
        <taxon>Multicrustacea</taxon>
        <taxon>Malacostraca</taxon>
        <taxon>Eumalacostraca</taxon>
        <taxon>Eucarida</taxon>
        <taxon>Decapoda</taxon>
        <taxon>Pleocyemata</taxon>
        <taxon>Caridea</taxon>
        <taxon>Atyoidea</taxon>
        <taxon>Atyidae</taxon>
        <taxon>Halocaridina</taxon>
    </lineage>
</organism>
<gene>
    <name evidence="1" type="ORF">SK128_007338</name>
</gene>
<evidence type="ECO:0000313" key="1">
    <source>
        <dbReference type="EMBL" id="KAK7069025.1"/>
    </source>
</evidence>
<proteinExistence type="predicted"/>
<comment type="caution">
    <text evidence="1">The sequence shown here is derived from an EMBL/GenBank/DDBJ whole genome shotgun (WGS) entry which is preliminary data.</text>
</comment>
<dbReference type="Proteomes" id="UP001381693">
    <property type="component" value="Unassembled WGS sequence"/>
</dbReference>
<accession>A0AAN9A1M2</accession>
<protein>
    <recommendedName>
        <fullName evidence="3">Condensation domain-containing protein</fullName>
    </recommendedName>
</protein>
<name>A0AAN9A1M2_HALRR</name>
<dbReference type="EMBL" id="JAXCGZ010017048">
    <property type="protein sequence ID" value="KAK7069025.1"/>
    <property type="molecule type" value="Genomic_DNA"/>
</dbReference>
<dbReference type="AlphaFoldDB" id="A0AAN9A1M2"/>